<keyword evidence="9" id="KW-0406">Ion transport</keyword>
<evidence type="ECO:0000256" key="10">
    <source>
        <dbReference type="ARBA" id="ARBA00023136"/>
    </source>
</evidence>
<gene>
    <name evidence="12" type="ORF">GCM10016234_38620</name>
</gene>
<reference evidence="12" key="1">
    <citation type="journal article" date="2014" name="Int. J. Syst. Evol. Microbiol.">
        <title>Complete genome sequence of Corynebacterium casei LMG S-19264T (=DSM 44701T), isolated from a smear-ripened cheese.</title>
        <authorList>
            <consortium name="US DOE Joint Genome Institute (JGI-PGF)"/>
            <person name="Walter F."/>
            <person name="Albersmeier A."/>
            <person name="Kalinowski J."/>
            <person name="Ruckert C."/>
        </authorList>
    </citation>
    <scope>NUCLEOTIDE SEQUENCE</scope>
    <source>
        <strain evidence="12">KCTC 42249</strain>
    </source>
</reference>
<evidence type="ECO:0000256" key="6">
    <source>
        <dbReference type="ARBA" id="ARBA00022741"/>
    </source>
</evidence>
<comment type="caution">
    <text evidence="12">The sequence shown here is derived from an EMBL/GenBank/DDBJ whole genome shotgun (WGS) entry which is preliminary data.</text>
</comment>
<dbReference type="AlphaFoldDB" id="A0A8J3DXQ3"/>
<keyword evidence="6" id="KW-0547">Nucleotide-binding</keyword>
<accession>A0A8J3DXQ3</accession>
<dbReference type="CDD" id="cd03214">
    <property type="entry name" value="ABC_Iron-Siderophores_B12_Hemin"/>
    <property type="match status" value="1"/>
</dbReference>
<keyword evidence="4" id="KW-1003">Cell membrane</keyword>
<keyword evidence="3" id="KW-0813">Transport</keyword>
<keyword evidence="5" id="KW-0410">Iron transport</keyword>
<dbReference type="RefSeq" id="WP_189507180.1">
    <property type="nucleotide sequence ID" value="NZ_BMZQ01000005.1"/>
</dbReference>
<dbReference type="InterPro" id="IPR003439">
    <property type="entry name" value="ABC_transporter-like_ATP-bd"/>
</dbReference>
<dbReference type="GO" id="GO:0005524">
    <property type="term" value="F:ATP binding"/>
    <property type="evidence" value="ECO:0007669"/>
    <property type="project" value="UniProtKB-KW"/>
</dbReference>
<proteinExistence type="inferred from homology"/>
<evidence type="ECO:0000256" key="2">
    <source>
        <dbReference type="ARBA" id="ARBA00005417"/>
    </source>
</evidence>
<dbReference type="GO" id="GO:0016887">
    <property type="term" value="F:ATP hydrolysis activity"/>
    <property type="evidence" value="ECO:0007669"/>
    <property type="project" value="InterPro"/>
</dbReference>
<dbReference type="PROSITE" id="PS50893">
    <property type="entry name" value="ABC_TRANSPORTER_2"/>
    <property type="match status" value="1"/>
</dbReference>
<dbReference type="SUPFAM" id="SSF52540">
    <property type="entry name" value="P-loop containing nucleoside triphosphate hydrolases"/>
    <property type="match status" value="1"/>
</dbReference>
<reference evidence="12" key="2">
    <citation type="submission" date="2020-09" db="EMBL/GenBank/DDBJ databases">
        <authorList>
            <person name="Sun Q."/>
            <person name="Kim S."/>
        </authorList>
    </citation>
    <scope>NUCLEOTIDE SEQUENCE</scope>
    <source>
        <strain evidence="12">KCTC 42249</strain>
    </source>
</reference>
<comment type="similarity">
    <text evidence="2">Belongs to the ABC transporter superfamily.</text>
</comment>
<dbReference type="FunFam" id="3.40.50.300:FF:000134">
    <property type="entry name" value="Iron-enterobactin ABC transporter ATP-binding protein"/>
    <property type="match status" value="1"/>
</dbReference>
<keyword evidence="8" id="KW-0408">Iron</keyword>
<dbReference type="InterPro" id="IPR017871">
    <property type="entry name" value="ABC_transporter-like_CS"/>
</dbReference>
<evidence type="ECO:0000256" key="7">
    <source>
        <dbReference type="ARBA" id="ARBA00022840"/>
    </source>
</evidence>
<feature type="domain" description="ABC transporter" evidence="11">
    <location>
        <begin position="18"/>
        <end position="254"/>
    </location>
</feature>
<dbReference type="PANTHER" id="PTHR42771:SF2">
    <property type="entry name" value="IRON(3+)-HYDROXAMATE IMPORT ATP-BINDING PROTEIN FHUC"/>
    <property type="match status" value="1"/>
</dbReference>
<comment type="subcellular location">
    <subcellularLocation>
        <location evidence="1">Cell membrane</location>
        <topology evidence="1">Peripheral membrane protein</topology>
    </subcellularLocation>
</comment>
<dbReference type="GO" id="GO:0005886">
    <property type="term" value="C:plasma membrane"/>
    <property type="evidence" value="ECO:0007669"/>
    <property type="project" value="UniProtKB-SubCell"/>
</dbReference>
<evidence type="ECO:0000256" key="4">
    <source>
        <dbReference type="ARBA" id="ARBA00022475"/>
    </source>
</evidence>
<dbReference type="SMART" id="SM00382">
    <property type="entry name" value="AAA"/>
    <property type="match status" value="1"/>
</dbReference>
<dbReference type="EMBL" id="BMZQ01000005">
    <property type="protein sequence ID" value="GHD23332.1"/>
    <property type="molecule type" value="Genomic_DNA"/>
</dbReference>
<keyword evidence="10" id="KW-0472">Membrane</keyword>
<dbReference type="GO" id="GO:0006826">
    <property type="term" value="P:iron ion transport"/>
    <property type="evidence" value="ECO:0007669"/>
    <property type="project" value="UniProtKB-KW"/>
</dbReference>
<evidence type="ECO:0000259" key="11">
    <source>
        <dbReference type="PROSITE" id="PS50893"/>
    </source>
</evidence>
<sequence length="271" mass="29631">MVARRAASIADAGEDALFTLAGVSFRVPGRTIIEGLDLRLEVGHIHGLIGPNGSGKSTLVKMLARQEVPADGSIHFRGEDLRQEGDRAFARRLAYLPQFMPSTDGMNVEEFVSLGRFPWHGTFGRFTVEDRAKVEEAMEQTGVTAFRLRLVDTLSGGERQRVWLALLLAQDTECLVLDEPTSALDISHQTEMLDLVRTLAKKRGLSVVVVLHDINMAARICDRLVAMGAGRVVADGTPAEIMRPDVLQQIYGISMGLFAHPDSGIPVAFVR</sequence>
<dbReference type="Proteomes" id="UP000630142">
    <property type="component" value="Unassembled WGS sequence"/>
</dbReference>
<evidence type="ECO:0000256" key="3">
    <source>
        <dbReference type="ARBA" id="ARBA00022448"/>
    </source>
</evidence>
<name>A0A8J3DXQ3_9HYPH</name>
<dbReference type="InterPro" id="IPR003593">
    <property type="entry name" value="AAA+_ATPase"/>
</dbReference>
<evidence type="ECO:0000256" key="1">
    <source>
        <dbReference type="ARBA" id="ARBA00004202"/>
    </source>
</evidence>
<evidence type="ECO:0000313" key="12">
    <source>
        <dbReference type="EMBL" id="GHD23332.1"/>
    </source>
</evidence>
<keyword evidence="13" id="KW-1185">Reference proteome</keyword>
<dbReference type="InterPro" id="IPR027417">
    <property type="entry name" value="P-loop_NTPase"/>
</dbReference>
<evidence type="ECO:0000313" key="13">
    <source>
        <dbReference type="Proteomes" id="UP000630142"/>
    </source>
</evidence>
<keyword evidence="7 12" id="KW-0067">ATP-binding</keyword>
<protein>
    <submittedName>
        <fullName evidence="12">Iron-hydroxamate transporter ATP-binding protein</fullName>
    </submittedName>
</protein>
<dbReference type="InterPro" id="IPR051535">
    <property type="entry name" value="Siderophore_ABC-ATPase"/>
</dbReference>
<evidence type="ECO:0000256" key="8">
    <source>
        <dbReference type="ARBA" id="ARBA00023004"/>
    </source>
</evidence>
<dbReference type="PANTHER" id="PTHR42771">
    <property type="entry name" value="IRON(3+)-HYDROXAMATE IMPORT ATP-BINDING PROTEIN FHUC"/>
    <property type="match status" value="1"/>
</dbReference>
<dbReference type="Pfam" id="PF00005">
    <property type="entry name" value="ABC_tran"/>
    <property type="match status" value="1"/>
</dbReference>
<evidence type="ECO:0000256" key="5">
    <source>
        <dbReference type="ARBA" id="ARBA00022496"/>
    </source>
</evidence>
<dbReference type="Gene3D" id="3.40.50.300">
    <property type="entry name" value="P-loop containing nucleotide triphosphate hydrolases"/>
    <property type="match status" value="1"/>
</dbReference>
<evidence type="ECO:0000256" key="9">
    <source>
        <dbReference type="ARBA" id="ARBA00023065"/>
    </source>
</evidence>
<organism evidence="12 13">
    <name type="scientific">Tianweitania populi</name>
    <dbReference type="NCBI Taxonomy" id="1607949"/>
    <lineage>
        <taxon>Bacteria</taxon>
        <taxon>Pseudomonadati</taxon>
        <taxon>Pseudomonadota</taxon>
        <taxon>Alphaproteobacteria</taxon>
        <taxon>Hyphomicrobiales</taxon>
        <taxon>Phyllobacteriaceae</taxon>
        <taxon>Tianweitania</taxon>
    </lineage>
</organism>
<dbReference type="PROSITE" id="PS00211">
    <property type="entry name" value="ABC_TRANSPORTER_1"/>
    <property type="match status" value="1"/>
</dbReference>